<keyword evidence="3" id="KW-0547">Nucleotide-binding</keyword>
<protein>
    <submittedName>
        <fullName evidence="7">Glutathionylspermidine synthase family protein</fullName>
    </submittedName>
</protein>
<evidence type="ECO:0000256" key="1">
    <source>
        <dbReference type="ARBA" id="ARBA00022598"/>
    </source>
</evidence>
<reference evidence="8" key="1">
    <citation type="journal article" date="2019" name="Int. J. Syst. Evol. Microbiol.">
        <title>The Global Catalogue of Microorganisms (GCM) 10K type strain sequencing project: providing services to taxonomists for standard genome sequencing and annotation.</title>
        <authorList>
            <consortium name="The Broad Institute Genomics Platform"/>
            <consortium name="The Broad Institute Genome Sequencing Center for Infectious Disease"/>
            <person name="Wu L."/>
            <person name="Ma J."/>
        </authorList>
    </citation>
    <scope>NUCLEOTIDE SEQUENCE [LARGE SCALE GENOMIC DNA]</scope>
    <source>
        <strain evidence="8">CCUG 53270</strain>
    </source>
</reference>
<organism evidence="7 8">
    <name type="scientific">Paenibacillus vulneris</name>
    <dbReference type="NCBI Taxonomy" id="1133364"/>
    <lineage>
        <taxon>Bacteria</taxon>
        <taxon>Bacillati</taxon>
        <taxon>Bacillota</taxon>
        <taxon>Bacilli</taxon>
        <taxon>Bacillales</taxon>
        <taxon>Paenibacillaceae</taxon>
        <taxon>Paenibacillus</taxon>
    </lineage>
</organism>
<dbReference type="Gene3D" id="3.30.1490.330">
    <property type="match status" value="1"/>
</dbReference>
<keyword evidence="4" id="KW-0067">ATP-binding</keyword>
<dbReference type="Pfam" id="PF03738">
    <property type="entry name" value="GSP_synth"/>
    <property type="match status" value="1"/>
</dbReference>
<evidence type="ECO:0000256" key="4">
    <source>
        <dbReference type="ARBA" id="ARBA00022840"/>
    </source>
</evidence>
<keyword evidence="1" id="KW-0436">Ligase</keyword>
<dbReference type="RefSeq" id="WP_345593232.1">
    <property type="nucleotide sequence ID" value="NZ_BAABJG010000044.1"/>
</dbReference>
<evidence type="ECO:0000259" key="6">
    <source>
        <dbReference type="Pfam" id="PF03738"/>
    </source>
</evidence>
<evidence type="ECO:0000256" key="5">
    <source>
        <dbReference type="ARBA" id="ARBA00022842"/>
    </source>
</evidence>
<comment type="caution">
    <text evidence="7">The sequence shown here is derived from an EMBL/GenBank/DDBJ whole genome shotgun (WGS) entry which is preliminary data.</text>
</comment>
<evidence type="ECO:0000313" key="7">
    <source>
        <dbReference type="EMBL" id="MFD1225116.1"/>
    </source>
</evidence>
<proteinExistence type="predicted"/>
<accession>A0ABW3UYT1</accession>
<dbReference type="SUPFAM" id="SSF56059">
    <property type="entry name" value="Glutathione synthetase ATP-binding domain-like"/>
    <property type="match status" value="1"/>
</dbReference>
<dbReference type="InterPro" id="IPR005494">
    <property type="entry name" value="GSPS_pre-ATP-grasp-like_dom"/>
</dbReference>
<evidence type="ECO:0000256" key="2">
    <source>
        <dbReference type="ARBA" id="ARBA00022723"/>
    </source>
</evidence>
<dbReference type="EMBL" id="JBHTLU010000056">
    <property type="protein sequence ID" value="MFD1225116.1"/>
    <property type="molecule type" value="Genomic_DNA"/>
</dbReference>
<keyword evidence="5" id="KW-0460">Magnesium</keyword>
<feature type="domain" description="Glutathionylspermidine synthase pre-ATP-grasp-like" evidence="6">
    <location>
        <begin position="29"/>
        <end position="420"/>
    </location>
</feature>
<gene>
    <name evidence="7" type="ORF">ACFQ4B_34060</name>
</gene>
<dbReference type="Proteomes" id="UP001597180">
    <property type="component" value="Unassembled WGS sequence"/>
</dbReference>
<keyword evidence="2" id="KW-0479">Metal-binding</keyword>
<evidence type="ECO:0000256" key="3">
    <source>
        <dbReference type="ARBA" id="ARBA00022741"/>
    </source>
</evidence>
<sequence>MNKDRDITGLPYPERREALYEPLRKEGIFTWDCMYEEEYALAGLYTLDRDVLHEMRIAAEALGRVFAKTVNIVSQADEGLLTGLGIPTAAFDAVRLQHIDSMPSPTVIGRFDFALNNGQIKMLEFNSDTPTGIVEAFHVNGAVCQAYGAEDPNAGCSGMLYEAFQAAIKAYGSAQYPLDHIFFSALDWHEEDAGTTKYLLAQSGLPASFVPLSQLRVMDECMWVSDDSDHMTPVDVLYRLHALEKLAEDKDVDGYPTGEHVLRLIAEKKLAVINPPSGFTAQTKALQALIWNLHESGQFYTDEEHEIIAAHMLPTYLENRFSDTSISYVIKPIYGREGSGVRIVDAAGSVLDENGEDEYLDQPMVYQQYIELPPVRVETLKGTTNGRLLWGCFLIAGKPSAVIARVGGHITNNISYYLPAGLNKGGAKA</sequence>
<evidence type="ECO:0000313" key="8">
    <source>
        <dbReference type="Proteomes" id="UP001597180"/>
    </source>
</evidence>
<name>A0ABW3UYT1_9BACL</name>
<keyword evidence="8" id="KW-1185">Reference proteome</keyword>